<dbReference type="InterPro" id="IPR036078">
    <property type="entry name" value="Spo11/TopoVI_A_sf"/>
</dbReference>
<dbReference type="Proteomes" id="UP000007883">
    <property type="component" value="Chromosome"/>
</dbReference>
<protein>
    <recommendedName>
        <fullName evidence="1">DUF7281 domain-containing protein</fullName>
    </recommendedName>
</protein>
<dbReference type="KEGG" id="rge:RGE_17910"/>
<dbReference type="STRING" id="983917.RGE_17910"/>
<evidence type="ECO:0000313" key="2">
    <source>
        <dbReference type="EMBL" id="BAL95132.1"/>
    </source>
</evidence>
<evidence type="ECO:0000313" key="3">
    <source>
        <dbReference type="Proteomes" id="UP000007883"/>
    </source>
</evidence>
<dbReference type="InterPro" id="IPR055705">
    <property type="entry name" value="DUF7281"/>
</dbReference>
<reference evidence="2 3" key="1">
    <citation type="journal article" date="2012" name="J. Bacteriol.">
        <title>Complete genome sequence of phototrophic betaproteobacterium Rubrivivax gelatinosus IL144.</title>
        <authorList>
            <person name="Nagashima S."/>
            <person name="Kamimura A."/>
            <person name="Shimizu T."/>
            <person name="Nakamura-isaki S."/>
            <person name="Aono E."/>
            <person name="Sakamoto K."/>
            <person name="Ichikawa N."/>
            <person name="Nakazawa H."/>
            <person name="Sekine M."/>
            <person name="Yamazaki S."/>
            <person name="Fujita N."/>
            <person name="Shimada K."/>
            <person name="Hanada S."/>
            <person name="Nagashima K.V.P."/>
        </authorList>
    </citation>
    <scope>NUCLEOTIDE SEQUENCE [LARGE SCALE GENOMIC DNA]</scope>
    <source>
        <strain evidence="3">NBRC 100245 / IL144</strain>
    </source>
</reference>
<dbReference type="GO" id="GO:0005694">
    <property type="term" value="C:chromosome"/>
    <property type="evidence" value="ECO:0007669"/>
    <property type="project" value="InterPro"/>
</dbReference>
<keyword evidence="3" id="KW-1185">Reference proteome</keyword>
<feature type="domain" description="DUF7281" evidence="1">
    <location>
        <begin position="113"/>
        <end position="273"/>
    </location>
</feature>
<proteinExistence type="predicted"/>
<dbReference type="RefSeq" id="WP_014427995.1">
    <property type="nucleotide sequence ID" value="NC_017075.1"/>
</dbReference>
<dbReference type="HOGENOM" id="CLU_1000120_0_0_4"/>
<accession>I0HQ45</accession>
<sequence length="281" mass="31558">MTFTSQQIQFLQRLVSERPSQRRVGDVSRHLSEHYSLGTMVGRQVEYRDEHLRMAEALLRTHDLPVSPMAPSATRADVAAFGGVSEKALSAAPHAGSIGVKCVGSCTLDGLPLRTPDGTYLVVTPEVARRIRCDRLMLVENLETFRQLERYGWIDYLGCSVLVIYRGDSVLSTGEALQLLRVRREPVWAFVDFDPAGLVIANALPTERLERIVLPEQAWLRKAANTSRGRQLFEEQEAKARPGLERAVHPEVRRAWAELTELRSGVTQERMLSIRGEAKTE</sequence>
<dbReference type="AlphaFoldDB" id="I0HQ45"/>
<name>I0HQ45_RUBGI</name>
<organism evidence="2 3">
    <name type="scientific">Rubrivivax gelatinosus (strain NBRC 100245 / IL144)</name>
    <dbReference type="NCBI Taxonomy" id="983917"/>
    <lineage>
        <taxon>Bacteria</taxon>
        <taxon>Pseudomonadati</taxon>
        <taxon>Pseudomonadota</taxon>
        <taxon>Betaproteobacteria</taxon>
        <taxon>Burkholderiales</taxon>
        <taxon>Sphaerotilaceae</taxon>
        <taxon>Rubrivivax</taxon>
    </lineage>
</organism>
<dbReference type="EMBL" id="AP012320">
    <property type="protein sequence ID" value="BAL95132.1"/>
    <property type="molecule type" value="Genomic_DNA"/>
</dbReference>
<evidence type="ECO:0000259" key="1">
    <source>
        <dbReference type="Pfam" id="PF23947"/>
    </source>
</evidence>
<dbReference type="GO" id="GO:0003677">
    <property type="term" value="F:DNA binding"/>
    <property type="evidence" value="ECO:0007669"/>
    <property type="project" value="InterPro"/>
</dbReference>
<dbReference type="SUPFAM" id="SSF56726">
    <property type="entry name" value="DNA topoisomerase IV, alpha subunit"/>
    <property type="match status" value="1"/>
</dbReference>
<dbReference type="eggNOG" id="COG1697">
    <property type="taxonomic scope" value="Bacteria"/>
</dbReference>
<dbReference type="Pfam" id="PF23947">
    <property type="entry name" value="DUF7281"/>
    <property type="match status" value="1"/>
</dbReference>
<gene>
    <name evidence="2" type="ordered locus">RGE_17910</name>
</gene>